<organism evidence="2">
    <name type="scientific">Micrurus carvalhoi</name>
    <dbReference type="NCBI Taxonomy" id="3147026"/>
    <lineage>
        <taxon>Eukaryota</taxon>
        <taxon>Metazoa</taxon>
        <taxon>Chordata</taxon>
        <taxon>Craniata</taxon>
        <taxon>Vertebrata</taxon>
        <taxon>Euteleostomi</taxon>
        <taxon>Lepidosauria</taxon>
        <taxon>Squamata</taxon>
        <taxon>Bifurcata</taxon>
        <taxon>Unidentata</taxon>
        <taxon>Episquamata</taxon>
        <taxon>Toxicofera</taxon>
        <taxon>Serpentes</taxon>
        <taxon>Colubroidea</taxon>
        <taxon>Elapidae</taxon>
        <taxon>Elapinae</taxon>
        <taxon>Micrurus</taxon>
    </lineage>
</organism>
<dbReference type="AlphaFoldDB" id="A0A2H6NJJ9"/>
<sequence length="103" mass="11866">MTNETVECCKLQFYRFCFYCDFFSFNLNLVMVAVWLCGTRKMTTATKKNQAFGLLHSGSLDDCGLRAMPSRERQTKSMIHPSVKAYRGEKQQSLEACPSKKLY</sequence>
<accession>A0A2H6NJJ9</accession>
<protein>
    <submittedName>
        <fullName evidence="2">Uncharacterized protein</fullName>
    </submittedName>
</protein>
<evidence type="ECO:0000256" key="1">
    <source>
        <dbReference type="SAM" id="Phobius"/>
    </source>
</evidence>
<keyword evidence="1" id="KW-0812">Transmembrane</keyword>
<name>A0A2H6NJJ9_9SAUR</name>
<feature type="transmembrane region" description="Helical" evidence="1">
    <location>
        <begin position="12"/>
        <end position="38"/>
    </location>
</feature>
<reference evidence="2" key="1">
    <citation type="submission" date="2017-07" db="EMBL/GenBank/DDBJ databases">
        <authorList>
            <person name="Mikheyev A."/>
            <person name="Grau M."/>
        </authorList>
    </citation>
    <scope>NUCLEOTIDE SEQUENCE</scope>
    <source>
        <tissue evidence="2">Venom_gland</tissue>
    </source>
</reference>
<reference evidence="2" key="2">
    <citation type="submission" date="2017-12" db="EMBL/GenBank/DDBJ databases">
        <title>Coralsnake Venomics: Analyses of Venom Gland Transcriptomes and Proteomes of Six Brazilian Taxa.</title>
        <authorList>
            <person name="Aird S.D."/>
            <person name="Jorge da Silva N."/>
            <person name="Qiu L."/>
            <person name="Villar-Briones A."/>
            <person name="Aparecida-Saddi V."/>
            <person name="Campos-Telles M.P."/>
            <person name="Grau M."/>
            <person name="Mikheyev A.S."/>
        </authorList>
    </citation>
    <scope>NUCLEOTIDE SEQUENCE</scope>
    <source>
        <tissue evidence="2">Venom_gland</tissue>
    </source>
</reference>
<proteinExistence type="predicted"/>
<keyword evidence="1" id="KW-0472">Membrane</keyword>
<keyword evidence="1" id="KW-1133">Transmembrane helix</keyword>
<evidence type="ECO:0000313" key="2">
    <source>
        <dbReference type="EMBL" id="LAA33960.1"/>
    </source>
</evidence>
<dbReference type="EMBL" id="IACI01119242">
    <property type="protein sequence ID" value="LAA33960.1"/>
    <property type="molecule type" value="Transcribed_RNA"/>
</dbReference>